<dbReference type="PANTHER" id="PTHR30055:SF234">
    <property type="entry name" value="HTH-TYPE TRANSCRIPTIONAL REGULATOR BETI"/>
    <property type="match status" value="1"/>
</dbReference>
<evidence type="ECO:0000256" key="2">
    <source>
        <dbReference type="ARBA" id="ARBA00023125"/>
    </source>
</evidence>
<keyword evidence="1" id="KW-0805">Transcription regulation</keyword>
<evidence type="ECO:0000256" key="3">
    <source>
        <dbReference type="ARBA" id="ARBA00023163"/>
    </source>
</evidence>
<evidence type="ECO:0000259" key="5">
    <source>
        <dbReference type="PROSITE" id="PS50977"/>
    </source>
</evidence>
<dbReference type="PROSITE" id="PS50977">
    <property type="entry name" value="HTH_TETR_2"/>
    <property type="match status" value="1"/>
</dbReference>
<name>A0A8J7R2L1_9HYPH</name>
<dbReference type="Pfam" id="PF00440">
    <property type="entry name" value="TetR_N"/>
    <property type="match status" value="1"/>
</dbReference>
<evidence type="ECO:0000313" key="6">
    <source>
        <dbReference type="EMBL" id="MBP0439261.1"/>
    </source>
</evidence>
<protein>
    <submittedName>
        <fullName evidence="6">TetR/AcrR family transcriptional regulator</fullName>
    </submittedName>
</protein>
<dbReference type="InterPro" id="IPR001647">
    <property type="entry name" value="HTH_TetR"/>
</dbReference>
<keyword evidence="7" id="KW-1185">Reference proteome</keyword>
<dbReference type="PRINTS" id="PR00455">
    <property type="entry name" value="HTHTETR"/>
</dbReference>
<organism evidence="6 7">
    <name type="scientific">Tianweitania sediminis</name>
    <dbReference type="NCBI Taxonomy" id="1502156"/>
    <lineage>
        <taxon>Bacteria</taxon>
        <taxon>Pseudomonadati</taxon>
        <taxon>Pseudomonadota</taxon>
        <taxon>Alphaproteobacteria</taxon>
        <taxon>Hyphomicrobiales</taxon>
        <taxon>Phyllobacteriaceae</taxon>
        <taxon>Tianweitania</taxon>
    </lineage>
</organism>
<feature type="DNA-binding region" description="H-T-H motif" evidence="4">
    <location>
        <begin position="36"/>
        <end position="55"/>
    </location>
</feature>
<gene>
    <name evidence="6" type="ORF">J5Y06_11430</name>
</gene>
<evidence type="ECO:0000256" key="4">
    <source>
        <dbReference type="PROSITE-ProRule" id="PRU00335"/>
    </source>
</evidence>
<evidence type="ECO:0000256" key="1">
    <source>
        <dbReference type="ARBA" id="ARBA00023015"/>
    </source>
</evidence>
<keyword evidence="3" id="KW-0804">Transcription</keyword>
<dbReference type="Proteomes" id="UP000666240">
    <property type="component" value="Unassembled WGS sequence"/>
</dbReference>
<evidence type="ECO:0000313" key="7">
    <source>
        <dbReference type="Proteomes" id="UP000666240"/>
    </source>
</evidence>
<dbReference type="PANTHER" id="PTHR30055">
    <property type="entry name" value="HTH-TYPE TRANSCRIPTIONAL REGULATOR RUTR"/>
    <property type="match status" value="1"/>
</dbReference>
<keyword evidence="2 4" id="KW-0238">DNA-binding</keyword>
<dbReference type="EMBL" id="JAGIYY010000003">
    <property type="protein sequence ID" value="MBP0439261.1"/>
    <property type="molecule type" value="Genomic_DNA"/>
</dbReference>
<dbReference type="InterPro" id="IPR049484">
    <property type="entry name" value="Rv0078-like_C"/>
</dbReference>
<accession>A0A8J7R2L1</accession>
<feature type="domain" description="HTH tetR-type" evidence="5">
    <location>
        <begin position="13"/>
        <end position="73"/>
    </location>
</feature>
<sequence length="193" mass="20632">MQQERRRQQDRTDGTRAALLEAGRMLFVEKGFAGTSTPELVAATGLTRGALYHHYADKRALFAAVVEREAQAAAEAIETMPSVNAPLDALRVGSRVYLEAMSVPGRTRLLLLDGPAVLGLSEMDEIHARHGNRTLRQGLEAAMESGAIRRLPLAVTTEMLGALFDRAALSVAQGASLEDALAVVSAVLDGLRA</sequence>
<reference evidence="6" key="1">
    <citation type="submission" date="2021-03" db="EMBL/GenBank/DDBJ databases">
        <title>Genome sequencing and assembly of Tianweitania sediminis.</title>
        <authorList>
            <person name="Chhetri G."/>
        </authorList>
    </citation>
    <scope>NUCLEOTIDE SEQUENCE</scope>
    <source>
        <strain evidence="6">Z8</strain>
    </source>
</reference>
<dbReference type="AlphaFoldDB" id="A0A8J7R2L1"/>
<proteinExistence type="predicted"/>
<dbReference type="GO" id="GO:0000976">
    <property type="term" value="F:transcription cis-regulatory region binding"/>
    <property type="evidence" value="ECO:0007669"/>
    <property type="project" value="TreeGrafter"/>
</dbReference>
<dbReference type="InterPro" id="IPR009057">
    <property type="entry name" value="Homeodomain-like_sf"/>
</dbReference>
<comment type="caution">
    <text evidence="6">The sequence shown here is derived from an EMBL/GenBank/DDBJ whole genome shotgun (WGS) entry which is preliminary data.</text>
</comment>
<dbReference type="InterPro" id="IPR050109">
    <property type="entry name" value="HTH-type_TetR-like_transc_reg"/>
</dbReference>
<dbReference type="Gene3D" id="1.10.357.10">
    <property type="entry name" value="Tetracycline Repressor, domain 2"/>
    <property type="match status" value="1"/>
</dbReference>
<dbReference type="GO" id="GO:0003700">
    <property type="term" value="F:DNA-binding transcription factor activity"/>
    <property type="evidence" value="ECO:0007669"/>
    <property type="project" value="TreeGrafter"/>
</dbReference>
<dbReference type="Pfam" id="PF21351">
    <property type="entry name" value="TetR_C_41"/>
    <property type="match status" value="1"/>
</dbReference>
<dbReference type="RefSeq" id="WP_209335291.1">
    <property type="nucleotide sequence ID" value="NZ_JAGIYY010000003.1"/>
</dbReference>
<dbReference type="SUPFAM" id="SSF46689">
    <property type="entry name" value="Homeodomain-like"/>
    <property type="match status" value="1"/>
</dbReference>